<comment type="caution">
    <text evidence="1">The sequence shown here is derived from an EMBL/GenBank/DDBJ whole genome shotgun (WGS) entry which is preliminary data.</text>
</comment>
<dbReference type="EMBL" id="JANJQO010000199">
    <property type="protein sequence ID" value="KAJ2980441.1"/>
    <property type="molecule type" value="Genomic_DNA"/>
</dbReference>
<gene>
    <name evidence="1" type="ORF">NQ176_g2641</name>
</gene>
<sequence>MILNNLLASAAALLASVNSVVAVPASPDEVLSTNALELRVLDILTVGEVNITLYGVPNEEPEVAGAQPLNKRCGSNALHCDSELKNLASAANCNALIGTLTNEFG</sequence>
<organism evidence="1 2">
    <name type="scientific">Zarea fungicola</name>
    <dbReference type="NCBI Taxonomy" id="93591"/>
    <lineage>
        <taxon>Eukaryota</taxon>
        <taxon>Fungi</taxon>
        <taxon>Dikarya</taxon>
        <taxon>Ascomycota</taxon>
        <taxon>Pezizomycotina</taxon>
        <taxon>Sordariomycetes</taxon>
        <taxon>Hypocreomycetidae</taxon>
        <taxon>Hypocreales</taxon>
        <taxon>Cordycipitaceae</taxon>
        <taxon>Zarea</taxon>
    </lineage>
</organism>
<name>A0ACC1NPK1_9HYPO</name>
<reference evidence="1" key="1">
    <citation type="submission" date="2022-08" db="EMBL/GenBank/DDBJ databases">
        <title>Genome Sequence of Lecanicillium fungicola.</title>
        <authorList>
            <person name="Buettner E."/>
        </authorList>
    </citation>
    <scope>NUCLEOTIDE SEQUENCE</scope>
    <source>
        <strain evidence="1">Babe33</strain>
    </source>
</reference>
<protein>
    <submittedName>
        <fullName evidence="1">Uncharacterized protein</fullName>
    </submittedName>
</protein>
<proteinExistence type="predicted"/>
<accession>A0ACC1NPK1</accession>
<keyword evidence="2" id="KW-1185">Reference proteome</keyword>
<dbReference type="Proteomes" id="UP001143910">
    <property type="component" value="Unassembled WGS sequence"/>
</dbReference>
<evidence type="ECO:0000313" key="2">
    <source>
        <dbReference type="Proteomes" id="UP001143910"/>
    </source>
</evidence>
<evidence type="ECO:0000313" key="1">
    <source>
        <dbReference type="EMBL" id="KAJ2980441.1"/>
    </source>
</evidence>